<feature type="region of interest" description="Disordered" evidence="1">
    <location>
        <begin position="1"/>
        <end position="46"/>
    </location>
</feature>
<dbReference type="Pfam" id="PF20700">
    <property type="entry name" value="Mutator"/>
    <property type="match status" value="1"/>
</dbReference>
<name>A0A151X182_9HYME</name>
<evidence type="ECO:0000259" key="2">
    <source>
        <dbReference type="Pfam" id="PF20700"/>
    </source>
</evidence>
<protein>
    <recommendedName>
        <fullName evidence="2">Mutator-like transposase domain-containing protein</fullName>
    </recommendedName>
</protein>
<reference evidence="3 4" key="1">
    <citation type="submission" date="2015-09" db="EMBL/GenBank/DDBJ databases">
        <title>Trachymyrmex zeteki WGS genome.</title>
        <authorList>
            <person name="Nygaard S."/>
            <person name="Hu H."/>
            <person name="Boomsma J."/>
            <person name="Zhang G."/>
        </authorList>
    </citation>
    <scope>NUCLEOTIDE SEQUENCE [LARGE SCALE GENOMIC DNA]</scope>
    <source>
        <strain evidence="3">Tzet28-1</strain>
        <tissue evidence="3">Whole body</tissue>
    </source>
</reference>
<organism evidence="3 4">
    <name type="scientific">Mycetomoellerius zeteki</name>
    <dbReference type="NCBI Taxonomy" id="64791"/>
    <lineage>
        <taxon>Eukaryota</taxon>
        <taxon>Metazoa</taxon>
        <taxon>Ecdysozoa</taxon>
        <taxon>Arthropoda</taxon>
        <taxon>Hexapoda</taxon>
        <taxon>Insecta</taxon>
        <taxon>Pterygota</taxon>
        <taxon>Neoptera</taxon>
        <taxon>Endopterygota</taxon>
        <taxon>Hymenoptera</taxon>
        <taxon>Apocrita</taxon>
        <taxon>Aculeata</taxon>
        <taxon>Formicoidea</taxon>
        <taxon>Formicidae</taxon>
        <taxon>Myrmicinae</taxon>
        <taxon>Mycetomoellerius</taxon>
    </lineage>
</organism>
<evidence type="ECO:0000313" key="3">
    <source>
        <dbReference type="EMBL" id="KYQ53904.1"/>
    </source>
</evidence>
<sequence>MRRSGSDQKGSRKISGRPARSKKRISSNFNMSENARETTGTSAKKLRTNSTEVAINAAQGYRLISFLFVFQSLSEMIKCKTCGGNVTFSESSIRGLGFKLVVNCDKCDPRYKNSCPLIKNAYEVNRRIVFAMRLVGVGWEGIRKFCGIMDLPKVFDKRTYYDIVNSIHVASQAVVNSVFSAAAAEEKNLTEITENADKRGFKGGLHWT</sequence>
<feature type="compositionally biased region" description="Polar residues" evidence="1">
    <location>
        <begin position="26"/>
        <end position="46"/>
    </location>
</feature>
<keyword evidence="4" id="KW-1185">Reference proteome</keyword>
<proteinExistence type="predicted"/>
<dbReference type="EMBL" id="KQ982611">
    <property type="protein sequence ID" value="KYQ53904.1"/>
    <property type="molecule type" value="Genomic_DNA"/>
</dbReference>
<accession>A0A151X182</accession>
<gene>
    <name evidence="3" type="ORF">ALC60_07197</name>
</gene>
<feature type="compositionally biased region" description="Basic and acidic residues" evidence="1">
    <location>
        <begin position="1"/>
        <end position="10"/>
    </location>
</feature>
<evidence type="ECO:0000313" key="4">
    <source>
        <dbReference type="Proteomes" id="UP000075809"/>
    </source>
</evidence>
<feature type="domain" description="Mutator-like transposase" evidence="2">
    <location>
        <begin position="60"/>
        <end position="199"/>
    </location>
</feature>
<feature type="compositionally biased region" description="Basic residues" evidence="1">
    <location>
        <begin position="11"/>
        <end position="25"/>
    </location>
</feature>
<evidence type="ECO:0000256" key="1">
    <source>
        <dbReference type="SAM" id="MobiDB-lite"/>
    </source>
</evidence>
<dbReference type="Proteomes" id="UP000075809">
    <property type="component" value="Unassembled WGS sequence"/>
</dbReference>
<dbReference type="AlphaFoldDB" id="A0A151X182"/>
<dbReference type="STRING" id="64791.A0A151X182"/>
<dbReference type="InterPro" id="IPR049012">
    <property type="entry name" value="Mutator_transp_dom"/>
</dbReference>